<dbReference type="Proteomes" id="UP000267606">
    <property type="component" value="Unassembled WGS sequence"/>
</dbReference>
<keyword evidence="1" id="KW-1133">Transmembrane helix</keyword>
<evidence type="ECO:0000313" key="3">
    <source>
        <dbReference type="Proteomes" id="UP000267606"/>
    </source>
</evidence>
<keyword evidence="3" id="KW-1185">Reference proteome</keyword>
<gene>
    <name evidence="2" type="ORF">OFLC_LOCUS7731</name>
</gene>
<dbReference type="WBParaSite" id="OFLC_0000772601-mRNA-1">
    <property type="protein sequence ID" value="OFLC_0000772601-mRNA-1"/>
    <property type="gene ID" value="OFLC_0000772601"/>
</dbReference>
<feature type="transmembrane region" description="Helical" evidence="1">
    <location>
        <begin position="79"/>
        <end position="98"/>
    </location>
</feature>
<dbReference type="EMBL" id="UZAJ01008255">
    <property type="protein sequence ID" value="VDO52333.1"/>
    <property type="molecule type" value="Genomic_DNA"/>
</dbReference>
<feature type="transmembrane region" description="Helical" evidence="1">
    <location>
        <begin position="12"/>
        <end position="29"/>
    </location>
</feature>
<dbReference type="AlphaFoldDB" id="A0A183HJR5"/>
<evidence type="ECO:0000313" key="2">
    <source>
        <dbReference type="EMBL" id="VDO52333.1"/>
    </source>
</evidence>
<name>A0A183HJR5_9BILA</name>
<organism evidence="4">
    <name type="scientific">Onchocerca flexuosa</name>
    <dbReference type="NCBI Taxonomy" id="387005"/>
    <lineage>
        <taxon>Eukaryota</taxon>
        <taxon>Metazoa</taxon>
        <taxon>Ecdysozoa</taxon>
        <taxon>Nematoda</taxon>
        <taxon>Chromadorea</taxon>
        <taxon>Rhabditida</taxon>
        <taxon>Spirurina</taxon>
        <taxon>Spiruromorpha</taxon>
        <taxon>Filarioidea</taxon>
        <taxon>Onchocercidae</taxon>
        <taxon>Onchocerca</taxon>
    </lineage>
</organism>
<reference evidence="4" key="1">
    <citation type="submission" date="2016-06" db="UniProtKB">
        <authorList>
            <consortium name="WormBaseParasite"/>
        </authorList>
    </citation>
    <scope>IDENTIFICATION</scope>
</reference>
<proteinExistence type="predicted"/>
<sequence length="101" mass="11233">MIASQQRQLSRMNGYLFITPVLSTPAPPLPPLPTLFDPAFEVFGEKIIINFRSPASPFPRFFDPDFEIFGKRPILLEEVVIVVAIAVALAVPVVMCYLRGS</sequence>
<protein>
    <submittedName>
        <fullName evidence="2 4">Uncharacterized protein</fullName>
    </submittedName>
</protein>
<reference evidence="2 3" key="2">
    <citation type="submission" date="2018-11" db="EMBL/GenBank/DDBJ databases">
        <authorList>
            <consortium name="Pathogen Informatics"/>
        </authorList>
    </citation>
    <scope>NUCLEOTIDE SEQUENCE [LARGE SCALE GENOMIC DNA]</scope>
</reference>
<evidence type="ECO:0000256" key="1">
    <source>
        <dbReference type="SAM" id="Phobius"/>
    </source>
</evidence>
<accession>A0A183HJR5</accession>
<keyword evidence="1" id="KW-0472">Membrane</keyword>
<keyword evidence="1" id="KW-0812">Transmembrane</keyword>
<evidence type="ECO:0000313" key="4">
    <source>
        <dbReference type="WBParaSite" id="OFLC_0000772601-mRNA-1"/>
    </source>
</evidence>